<name>A0AAE0KVT2_9CHLO</name>
<dbReference type="Proteomes" id="UP001190700">
    <property type="component" value="Unassembled WGS sequence"/>
</dbReference>
<evidence type="ECO:0000313" key="2">
    <source>
        <dbReference type="EMBL" id="KAK3262324.1"/>
    </source>
</evidence>
<comment type="caution">
    <text evidence="2">The sequence shown here is derived from an EMBL/GenBank/DDBJ whole genome shotgun (WGS) entry which is preliminary data.</text>
</comment>
<proteinExistence type="predicted"/>
<feature type="chain" id="PRO_5042186308" evidence="1">
    <location>
        <begin position="23"/>
        <end position="198"/>
    </location>
</feature>
<keyword evidence="3" id="KW-1185">Reference proteome</keyword>
<evidence type="ECO:0000313" key="3">
    <source>
        <dbReference type="Proteomes" id="UP001190700"/>
    </source>
</evidence>
<dbReference type="AlphaFoldDB" id="A0AAE0KVT2"/>
<reference evidence="2 3" key="1">
    <citation type="journal article" date="2015" name="Genome Biol. Evol.">
        <title>Comparative Genomics of a Bacterivorous Green Alga Reveals Evolutionary Causalities and Consequences of Phago-Mixotrophic Mode of Nutrition.</title>
        <authorList>
            <person name="Burns J.A."/>
            <person name="Paasch A."/>
            <person name="Narechania A."/>
            <person name="Kim E."/>
        </authorList>
    </citation>
    <scope>NUCLEOTIDE SEQUENCE [LARGE SCALE GENOMIC DNA]</scope>
    <source>
        <strain evidence="2 3">PLY_AMNH</strain>
    </source>
</reference>
<evidence type="ECO:0000256" key="1">
    <source>
        <dbReference type="SAM" id="SignalP"/>
    </source>
</evidence>
<dbReference type="EMBL" id="LGRX02016299">
    <property type="protein sequence ID" value="KAK3262324.1"/>
    <property type="molecule type" value="Genomic_DNA"/>
</dbReference>
<sequence length="198" mass="21046">MAAWGMLVVAALTLATGSPTLALSFAPHNGAFENDKKDFALSRALLQSSCEPYSEAACKDAATALQLSLGSGEHAFAADYGSNYPRGCIGFSSGDFEGTAFFSLGGTEAENSADVSDPYYRPANYDCSGVEYAFKTSGSSCSTHSGCSALQMYLQLRNSSPYYNSYRASHRPPLHLIPNNYSPAKPNLGAILYTTVRV</sequence>
<feature type="signal peptide" evidence="1">
    <location>
        <begin position="1"/>
        <end position="22"/>
    </location>
</feature>
<gene>
    <name evidence="2" type="ORF">CYMTET_28818</name>
</gene>
<accession>A0AAE0KVT2</accession>
<keyword evidence="1" id="KW-0732">Signal</keyword>
<protein>
    <submittedName>
        <fullName evidence="2">Uncharacterized protein</fullName>
    </submittedName>
</protein>
<organism evidence="2 3">
    <name type="scientific">Cymbomonas tetramitiformis</name>
    <dbReference type="NCBI Taxonomy" id="36881"/>
    <lineage>
        <taxon>Eukaryota</taxon>
        <taxon>Viridiplantae</taxon>
        <taxon>Chlorophyta</taxon>
        <taxon>Pyramimonadophyceae</taxon>
        <taxon>Pyramimonadales</taxon>
        <taxon>Pyramimonadaceae</taxon>
        <taxon>Cymbomonas</taxon>
    </lineage>
</organism>